<dbReference type="EMBL" id="AP028910">
    <property type="protein sequence ID" value="BES90254.1"/>
    <property type="molecule type" value="Genomic_DNA"/>
</dbReference>
<comment type="similarity">
    <text evidence="3">Belongs to the alpha-ketoglutarate dehydrogenase component 4 family.</text>
</comment>
<reference evidence="5 6" key="1">
    <citation type="submission" date="2023-09" db="EMBL/GenBank/DDBJ databases">
        <title>Nesidiocoris tenuis whole genome shotgun sequence.</title>
        <authorList>
            <person name="Shibata T."/>
            <person name="Shimoda M."/>
            <person name="Kobayashi T."/>
            <person name="Uehara T."/>
        </authorList>
    </citation>
    <scope>NUCLEOTIDE SEQUENCE [LARGE SCALE GENOMIC DNA]</scope>
    <source>
        <strain evidence="5 6">Japan</strain>
    </source>
</reference>
<keyword evidence="5" id="KW-0689">Ribosomal protein</keyword>
<organism evidence="5 6">
    <name type="scientific">Nesidiocoris tenuis</name>
    <dbReference type="NCBI Taxonomy" id="355587"/>
    <lineage>
        <taxon>Eukaryota</taxon>
        <taxon>Metazoa</taxon>
        <taxon>Ecdysozoa</taxon>
        <taxon>Arthropoda</taxon>
        <taxon>Hexapoda</taxon>
        <taxon>Insecta</taxon>
        <taxon>Pterygota</taxon>
        <taxon>Neoptera</taxon>
        <taxon>Paraneoptera</taxon>
        <taxon>Hemiptera</taxon>
        <taxon>Heteroptera</taxon>
        <taxon>Panheteroptera</taxon>
        <taxon>Cimicomorpha</taxon>
        <taxon>Miridae</taxon>
        <taxon>Dicyphina</taxon>
        <taxon>Nesidiocoris</taxon>
    </lineage>
</organism>
<comment type="subcellular location">
    <subcellularLocation>
        <location evidence="1">Mitochondrion</location>
    </subcellularLocation>
</comment>
<dbReference type="InterPro" id="IPR020373">
    <property type="entry name" value="Kgd4/YMR-31"/>
</dbReference>
<keyword evidence="5" id="KW-0687">Ribonucleoprotein</keyword>
<evidence type="ECO:0000313" key="5">
    <source>
        <dbReference type="EMBL" id="BES90254.1"/>
    </source>
</evidence>
<dbReference type="Proteomes" id="UP001307889">
    <property type="component" value="Chromosome 2"/>
</dbReference>
<evidence type="ECO:0000256" key="1">
    <source>
        <dbReference type="ARBA" id="ARBA00004173"/>
    </source>
</evidence>
<proteinExistence type="inferred from homology"/>
<evidence type="ECO:0000256" key="4">
    <source>
        <dbReference type="SAM" id="MobiDB-lite"/>
    </source>
</evidence>
<feature type="region of interest" description="Disordered" evidence="4">
    <location>
        <begin position="20"/>
        <end position="50"/>
    </location>
</feature>
<dbReference type="GO" id="GO:0005840">
    <property type="term" value="C:ribosome"/>
    <property type="evidence" value="ECO:0007669"/>
    <property type="project" value="UniProtKB-KW"/>
</dbReference>
<gene>
    <name evidence="5" type="ORF">NTJ_03062</name>
</gene>
<dbReference type="Pfam" id="PF10937">
    <property type="entry name" value="Kgd4-YMR31"/>
    <property type="match status" value="1"/>
</dbReference>
<keyword evidence="6" id="KW-1185">Reference proteome</keyword>
<accession>A0ABN7AGD7</accession>
<feature type="compositionally biased region" description="Low complexity" evidence="4">
    <location>
        <begin position="40"/>
        <end position="49"/>
    </location>
</feature>
<keyword evidence="2" id="KW-0496">Mitochondrion</keyword>
<evidence type="ECO:0000256" key="3">
    <source>
        <dbReference type="ARBA" id="ARBA00043970"/>
    </source>
</evidence>
<sequence length="80" mass="8345">MKTSLLLRSVQAAKRTPSIKFRGGANSQVTPGRAGGSKGGSTASSSGSGQVLEDFQLPLRFRRQQIDDREIAAINSGGAL</sequence>
<evidence type="ECO:0000313" key="6">
    <source>
        <dbReference type="Proteomes" id="UP001307889"/>
    </source>
</evidence>
<name>A0ABN7AGD7_9HEMI</name>
<protein>
    <submittedName>
        <fullName evidence="5">Mitochondrial ribosomal protein S36</fullName>
    </submittedName>
</protein>
<evidence type="ECO:0000256" key="2">
    <source>
        <dbReference type="ARBA" id="ARBA00023128"/>
    </source>
</evidence>